<dbReference type="SUPFAM" id="SSF69572">
    <property type="entry name" value="Activating enzymes of the ubiquitin-like proteins"/>
    <property type="match status" value="1"/>
</dbReference>
<dbReference type="InterPro" id="IPR045886">
    <property type="entry name" value="ThiF/MoeB/HesA"/>
</dbReference>
<evidence type="ECO:0000256" key="1">
    <source>
        <dbReference type="SAM" id="Phobius"/>
    </source>
</evidence>
<protein>
    <submittedName>
        <fullName evidence="3">Molybdopterin/thiamine biosynthesis adenylyltransferase</fullName>
    </submittedName>
</protein>
<comment type="caution">
    <text evidence="3">The sequence shown here is derived from an EMBL/GenBank/DDBJ whole genome shotgun (WGS) entry which is preliminary data.</text>
</comment>
<dbReference type="InterPro" id="IPR000594">
    <property type="entry name" value="ThiF_NAD_FAD-bd"/>
</dbReference>
<dbReference type="EMBL" id="PVTO01000045">
    <property type="protein sequence ID" value="PRY74223.1"/>
    <property type="molecule type" value="Genomic_DNA"/>
</dbReference>
<sequence>MEYPYFKKQFSLVPYQDKLSIGSTPGIALEIEDPNQLVYKILIYCDGESTVEQIAEKIEKEYPEVTYSDVNDVINTVSSYPYIMEDHKLQRSSNLSNVQIERHSRNMNFLSNFDPDGTTKYDKMEAIINSKVLVIGLGGVGSSVILNLAALGVSKIVGVDFDKVDLSNLNRQLLYDEADVGSYKADSSKRRINQFNSEVDFETLNQKIESSRDVKELIVKYDIDFIFCAADQPSIWIYKWINQACIETLTPWIYGGNSEATSYFQTILPGETSCFQCREDNLIESSKEGTDKYFSVLNNGYATQNNCLAATSGCLTAFMIFDFIRVIADFDKPRGINKLFTIDYRDYTISHIEQEFNQHCSCHLVKQTI</sequence>
<evidence type="ECO:0000313" key="4">
    <source>
        <dbReference type="Proteomes" id="UP000238205"/>
    </source>
</evidence>
<dbReference type="GO" id="GO:0004792">
    <property type="term" value="F:thiosulfate-cyanide sulfurtransferase activity"/>
    <property type="evidence" value="ECO:0007669"/>
    <property type="project" value="TreeGrafter"/>
</dbReference>
<keyword evidence="3" id="KW-0548">Nucleotidyltransferase</keyword>
<feature type="domain" description="THIF-type NAD/FAD binding fold" evidence="2">
    <location>
        <begin position="104"/>
        <end position="361"/>
    </location>
</feature>
<evidence type="ECO:0000259" key="2">
    <source>
        <dbReference type="Pfam" id="PF00899"/>
    </source>
</evidence>
<dbReference type="RefSeq" id="WP_106196342.1">
    <property type="nucleotide sequence ID" value="NZ_PVTO01000045.1"/>
</dbReference>
<dbReference type="Pfam" id="PF00899">
    <property type="entry name" value="ThiF"/>
    <property type="match status" value="1"/>
</dbReference>
<reference evidence="3 4" key="1">
    <citation type="submission" date="2018-03" db="EMBL/GenBank/DDBJ databases">
        <title>Genomic Encyclopedia of Archaeal and Bacterial Type Strains, Phase II (KMG-II): from individual species to whole genera.</title>
        <authorList>
            <person name="Goeker M."/>
        </authorList>
    </citation>
    <scope>NUCLEOTIDE SEQUENCE [LARGE SCALE GENOMIC DNA]</scope>
    <source>
        <strain evidence="3 4">DSM 13175</strain>
    </source>
</reference>
<keyword evidence="1" id="KW-1133">Transmembrane helix</keyword>
<dbReference type="PANTHER" id="PTHR10953:SF102">
    <property type="entry name" value="ADENYLYLTRANSFERASE AND SULFURTRANSFERASE MOCS3"/>
    <property type="match status" value="1"/>
</dbReference>
<evidence type="ECO:0000313" key="3">
    <source>
        <dbReference type="EMBL" id="PRY74223.1"/>
    </source>
</evidence>
<dbReference type="OrthoDB" id="9804286at2"/>
<dbReference type="PANTHER" id="PTHR10953">
    <property type="entry name" value="UBIQUITIN-ACTIVATING ENZYME E1"/>
    <property type="match status" value="1"/>
</dbReference>
<dbReference type="AlphaFoldDB" id="A0A2T0VTL9"/>
<dbReference type="Proteomes" id="UP000238205">
    <property type="component" value="Unassembled WGS sequence"/>
</dbReference>
<accession>A0A2T0VTL9</accession>
<proteinExistence type="predicted"/>
<name>A0A2T0VTL9_9LACT</name>
<dbReference type="GO" id="GO:0005737">
    <property type="term" value="C:cytoplasm"/>
    <property type="evidence" value="ECO:0007669"/>
    <property type="project" value="TreeGrafter"/>
</dbReference>
<keyword evidence="1" id="KW-0472">Membrane</keyword>
<dbReference type="Gene3D" id="3.40.50.720">
    <property type="entry name" value="NAD(P)-binding Rossmann-like Domain"/>
    <property type="match status" value="1"/>
</dbReference>
<gene>
    <name evidence="3" type="ORF">CLV38_1459</name>
</gene>
<feature type="transmembrane region" description="Helical" evidence="1">
    <location>
        <begin position="132"/>
        <end position="153"/>
    </location>
</feature>
<dbReference type="GO" id="GO:0016779">
    <property type="term" value="F:nucleotidyltransferase activity"/>
    <property type="evidence" value="ECO:0007669"/>
    <property type="project" value="UniProtKB-KW"/>
</dbReference>
<dbReference type="GO" id="GO:0008641">
    <property type="term" value="F:ubiquitin-like modifier activating enzyme activity"/>
    <property type="evidence" value="ECO:0007669"/>
    <property type="project" value="InterPro"/>
</dbReference>
<dbReference type="InterPro" id="IPR035985">
    <property type="entry name" value="Ubiquitin-activating_enz"/>
</dbReference>
<organism evidence="3 4">
    <name type="scientific">Alkalibacterium olivapovliticus</name>
    <dbReference type="NCBI Taxonomy" id="99907"/>
    <lineage>
        <taxon>Bacteria</taxon>
        <taxon>Bacillati</taxon>
        <taxon>Bacillota</taxon>
        <taxon>Bacilli</taxon>
        <taxon>Lactobacillales</taxon>
        <taxon>Carnobacteriaceae</taxon>
        <taxon>Alkalibacterium</taxon>
    </lineage>
</organism>
<keyword evidence="3" id="KW-0808">Transferase</keyword>
<keyword evidence="1" id="KW-0812">Transmembrane</keyword>
<keyword evidence="4" id="KW-1185">Reference proteome</keyword>